<proteinExistence type="predicted"/>
<dbReference type="SUPFAM" id="SSF54593">
    <property type="entry name" value="Glyoxalase/Bleomycin resistance protein/Dihydroxybiphenyl dioxygenase"/>
    <property type="match status" value="1"/>
</dbReference>
<dbReference type="Pfam" id="PF00903">
    <property type="entry name" value="Glyoxalase"/>
    <property type="match status" value="1"/>
</dbReference>
<dbReference type="InterPro" id="IPR029068">
    <property type="entry name" value="Glyas_Bleomycin-R_OHBP_Dase"/>
</dbReference>
<dbReference type="PANTHER" id="PTHR35006">
    <property type="entry name" value="GLYOXALASE FAMILY PROTEIN (AFU_ORTHOLOGUE AFUA_5G14830)"/>
    <property type="match status" value="1"/>
</dbReference>
<dbReference type="Gene3D" id="3.10.180.10">
    <property type="entry name" value="2,3-Dihydroxybiphenyl 1,2-Dioxygenase, domain 1"/>
    <property type="match status" value="1"/>
</dbReference>
<dbReference type="AlphaFoldDB" id="A0A7S3P8L9"/>
<dbReference type="InterPro" id="IPR004360">
    <property type="entry name" value="Glyas_Fos-R_dOase_dom"/>
</dbReference>
<gene>
    <name evidence="2" type="ORF">ACOF00016_LOCUS10469</name>
</gene>
<organism evidence="2">
    <name type="scientific">Amphora coffeiformis</name>
    <dbReference type="NCBI Taxonomy" id="265554"/>
    <lineage>
        <taxon>Eukaryota</taxon>
        <taxon>Sar</taxon>
        <taxon>Stramenopiles</taxon>
        <taxon>Ochrophyta</taxon>
        <taxon>Bacillariophyta</taxon>
        <taxon>Bacillariophyceae</taxon>
        <taxon>Bacillariophycidae</taxon>
        <taxon>Thalassiophysales</taxon>
        <taxon>Catenulaceae</taxon>
        <taxon>Amphora</taxon>
    </lineage>
</organism>
<dbReference type="CDD" id="cd07262">
    <property type="entry name" value="VOC_like"/>
    <property type="match status" value="1"/>
</dbReference>
<feature type="domain" description="Glyoxalase/fosfomycin resistance/dioxygenase" evidence="1">
    <location>
        <begin position="63"/>
        <end position="136"/>
    </location>
</feature>
<evidence type="ECO:0000313" key="2">
    <source>
        <dbReference type="EMBL" id="CAE0413211.1"/>
    </source>
</evidence>
<sequence length="151" mass="16709">MSIVSHISIGTSKEKMPEMLKLYDGFMEKLGATRKLAIDTEGNHCKDLMRTDVVAVAYGKYYPEVWLTLPHDEKDASPGNGVHFAFNCSNKAQVEAVYKAAIEAGASCNGPPGPRPQYSDKYYGAFFIDPCGNKLEATFYDMGLFNYCTIL</sequence>
<accession>A0A7S3P8L9</accession>
<dbReference type="EMBL" id="HBIM01012823">
    <property type="protein sequence ID" value="CAE0413211.1"/>
    <property type="molecule type" value="Transcribed_RNA"/>
</dbReference>
<evidence type="ECO:0000259" key="1">
    <source>
        <dbReference type="Pfam" id="PF00903"/>
    </source>
</evidence>
<reference evidence="2" key="1">
    <citation type="submission" date="2021-01" db="EMBL/GenBank/DDBJ databases">
        <authorList>
            <person name="Corre E."/>
            <person name="Pelletier E."/>
            <person name="Niang G."/>
            <person name="Scheremetjew M."/>
            <person name="Finn R."/>
            <person name="Kale V."/>
            <person name="Holt S."/>
            <person name="Cochrane G."/>
            <person name="Meng A."/>
            <person name="Brown T."/>
            <person name="Cohen L."/>
        </authorList>
    </citation>
    <scope>NUCLEOTIDE SEQUENCE</scope>
    <source>
        <strain evidence="2">CCMP127</strain>
    </source>
</reference>
<name>A0A7S3P8L9_9STRA</name>
<dbReference type="PANTHER" id="PTHR35006:SF4">
    <property type="entry name" value="BLR7706 PROTEIN"/>
    <property type="match status" value="1"/>
</dbReference>
<protein>
    <recommendedName>
        <fullName evidence="1">Glyoxalase/fosfomycin resistance/dioxygenase domain-containing protein</fullName>
    </recommendedName>
</protein>